<name>A0ABW8PZP8_9GAMM</name>
<comment type="caution">
    <text evidence="2">The sequence shown here is derived from an EMBL/GenBank/DDBJ whole genome shotgun (WGS) entry which is preliminary data.</text>
</comment>
<keyword evidence="3" id="KW-1185">Reference proteome</keyword>
<dbReference type="NCBIfam" id="TIGR01300">
    <property type="entry name" value="CPA3_mnhG_phaG"/>
    <property type="match status" value="1"/>
</dbReference>
<feature type="transmembrane region" description="Helical" evidence="1">
    <location>
        <begin position="62"/>
        <end position="84"/>
    </location>
</feature>
<dbReference type="Pfam" id="PF03334">
    <property type="entry name" value="PhaG_MnhG_YufB"/>
    <property type="match status" value="1"/>
</dbReference>
<protein>
    <submittedName>
        <fullName evidence="2">Monovalent cation/H(+) antiporter subunit G</fullName>
    </submittedName>
</protein>
<feature type="transmembrane region" description="Helical" evidence="1">
    <location>
        <begin position="37"/>
        <end position="56"/>
    </location>
</feature>
<proteinExistence type="predicted"/>
<keyword evidence="1" id="KW-0812">Transmembrane</keyword>
<dbReference type="InterPro" id="IPR005133">
    <property type="entry name" value="PhaG_MnhG_YufB"/>
</dbReference>
<sequence>MIEWIIMFLLLFSSLFMLLAALGILRLPDLPTRMHASTKAGALGAILVMTAAALFFSDSLVVTKAIAVILFILITAPIAAHAIGRAGYFVGVPMWEGSVKDELQANYDPKTHRLLSGLETAEELEIYRKNLDIKPRIKPKRKRNSDF</sequence>
<feature type="transmembrane region" description="Helical" evidence="1">
    <location>
        <begin position="6"/>
        <end position="25"/>
    </location>
</feature>
<gene>
    <name evidence="2" type="primary">mnhG</name>
    <name evidence="2" type="ORF">V6U78_11960</name>
</gene>
<dbReference type="PANTHER" id="PTHR34703">
    <property type="entry name" value="ANTIPORTER SUBUNIT MNHG2-RELATED"/>
    <property type="match status" value="1"/>
</dbReference>
<reference evidence="2 3" key="1">
    <citation type="submission" date="2024-02" db="EMBL/GenBank/DDBJ databases">
        <title>Marinospirillum sp. MEB 164 isolated from Lonar lake sediment.</title>
        <authorList>
            <person name="Joshi A."/>
            <person name="Thite S."/>
        </authorList>
    </citation>
    <scope>NUCLEOTIDE SEQUENCE [LARGE SCALE GENOMIC DNA]</scope>
    <source>
        <strain evidence="2 3">MEB164</strain>
    </source>
</reference>
<accession>A0ABW8PZP8</accession>
<evidence type="ECO:0000313" key="2">
    <source>
        <dbReference type="EMBL" id="MFK7161752.1"/>
    </source>
</evidence>
<evidence type="ECO:0000313" key="3">
    <source>
        <dbReference type="Proteomes" id="UP001621714"/>
    </source>
</evidence>
<evidence type="ECO:0000256" key="1">
    <source>
        <dbReference type="SAM" id="Phobius"/>
    </source>
</evidence>
<keyword evidence="1" id="KW-1133">Transmembrane helix</keyword>
<organism evidence="2 3">
    <name type="scientific">Marinospirillum alkalitolerans</name>
    <dbReference type="NCBI Taxonomy" id="3123374"/>
    <lineage>
        <taxon>Bacteria</taxon>
        <taxon>Pseudomonadati</taxon>
        <taxon>Pseudomonadota</taxon>
        <taxon>Gammaproteobacteria</taxon>
        <taxon>Oceanospirillales</taxon>
        <taxon>Oceanospirillaceae</taxon>
        <taxon>Marinospirillum</taxon>
    </lineage>
</organism>
<dbReference type="NCBIfam" id="NF009314">
    <property type="entry name" value="PRK12674.1-2"/>
    <property type="match status" value="1"/>
</dbReference>
<keyword evidence="1" id="KW-0472">Membrane</keyword>
<dbReference type="EMBL" id="JBANFI010000009">
    <property type="protein sequence ID" value="MFK7161752.1"/>
    <property type="molecule type" value="Genomic_DNA"/>
</dbReference>
<dbReference type="RefSeq" id="WP_405341190.1">
    <property type="nucleotide sequence ID" value="NZ_JBANFI010000009.1"/>
</dbReference>
<dbReference type="Proteomes" id="UP001621714">
    <property type="component" value="Unassembled WGS sequence"/>
</dbReference>
<dbReference type="PANTHER" id="PTHR34703:SF1">
    <property type="entry name" value="ANTIPORTER SUBUNIT MNHG2-RELATED"/>
    <property type="match status" value="1"/>
</dbReference>